<dbReference type="AlphaFoldDB" id="A0A4Y8LYL2"/>
<dbReference type="OrthoDB" id="2988931at2"/>
<gene>
    <name evidence="1" type="ORF">E2980_10845</name>
</gene>
<sequence>MSLSRVMGFLKPGQIVHLRKNSDNRAEIPPIGKIGYVVNSTHTCPKGCRSVGRIYNSFVQRFGGTVRFVIKDIVIVELAPNLEEIYLIKMSDDVIFTR</sequence>
<keyword evidence="1" id="KW-0238">DNA-binding</keyword>
<evidence type="ECO:0000313" key="2">
    <source>
        <dbReference type="Proteomes" id="UP000297900"/>
    </source>
</evidence>
<name>A0A4Y8LYL2_9BACL</name>
<accession>A0A4Y8LYL2</accession>
<comment type="caution">
    <text evidence="1">The sequence shown here is derived from an EMBL/GenBank/DDBJ whole genome shotgun (WGS) entry which is preliminary data.</text>
</comment>
<reference evidence="1 2" key="1">
    <citation type="submission" date="2019-03" db="EMBL/GenBank/DDBJ databases">
        <title>Cohnella endophytica sp. nov., a novel endophytic bacterium isolated from bark of Sonneratia apetala.</title>
        <authorList>
            <person name="Tuo L."/>
        </authorList>
    </citation>
    <scope>NUCLEOTIDE SEQUENCE [LARGE SCALE GENOMIC DNA]</scope>
    <source>
        <strain evidence="1 2">CCTCC AB 208254</strain>
    </source>
</reference>
<keyword evidence="2" id="KW-1185">Reference proteome</keyword>
<protein>
    <submittedName>
        <fullName evidence="1">DNA-binding protein</fullName>
    </submittedName>
</protein>
<dbReference type="GO" id="GO:0003677">
    <property type="term" value="F:DNA binding"/>
    <property type="evidence" value="ECO:0007669"/>
    <property type="project" value="UniProtKB-KW"/>
</dbReference>
<proteinExistence type="predicted"/>
<organism evidence="1 2">
    <name type="scientific">Cohnella luojiensis</name>
    <dbReference type="NCBI Taxonomy" id="652876"/>
    <lineage>
        <taxon>Bacteria</taxon>
        <taxon>Bacillati</taxon>
        <taxon>Bacillota</taxon>
        <taxon>Bacilli</taxon>
        <taxon>Bacillales</taxon>
        <taxon>Paenibacillaceae</taxon>
        <taxon>Cohnella</taxon>
    </lineage>
</organism>
<dbReference type="Proteomes" id="UP000297900">
    <property type="component" value="Unassembled WGS sequence"/>
</dbReference>
<dbReference type="EMBL" id="SOMN01000011">
    <property type="protein sequence ID" value="TFE26982.1"/>
    <property type="molecule type" value="Genomic_DNA"/>
</dbReference>
<evidence type="ECO:0000313" key="1">
    <source>
        <dbReference type="EMBL" id="TFE26982.1"/>
    </source>
</evidence>